<reference evidence="2 3" key="1">
    <citation type="submission" date="2023-01" db="EMBL/GenBank/DDBJ databases">
        <title>Exploring GABA producing Bacteroides strains toward improving mental health.</title>
        <authorList>
            <person name="Yousuf B."/>
            <person name="Bouhlel N.E."/>
            <person name="Mottawea W."/>
            <person name="Hammami R."/>
        </authorList>
    </citation>
    <scope>NUCLEOTIDE SEQUENCE [LARGE SCALE GENOMIC DNA]</scope>
    <source>
        <strain evidence="2 3">UO.H1054</strain>
    </source>
</reference>
<sequence>MRIIIIAVLLILSAYSNAQETSAQTVLDTLCAGPYSREYNQYWNRHRTRSRIFEGRCVPELHSGGGGGDVLISPKWLYVFDSTITTPPNIKFFKKGEVGNDDSLDGWYIITENFRGERREVGLYPLESDAMDAVRAFAYTTREIFSCFKECVPCCTWHYIYRKYGNLKGKELVARGRGWEQDRDLIDSLFKSVNFDNGLLHGDYTVYKGADTIYHTTFHHGTGRYKDFYVDGTLMMEGDVVNGYRDGVWVYYLYEEDKKSYREVRLEHFDRNDLSTLKNPFYIKRHRFITDSLVLKALRWENETPKRIKRKERNPYRPGGLW</sequence>
<evidence type="ECO:0008006" key="4">
    <source>
        <dbReference type="Google" id="ProtNLM"/>
    </source>
</evidence>
<protein>
    <recommendedName>
        <fullName evidence="4">DKNYY family protein</fullName>
    </recommendedName>
</protein>
<dbReference type="RefSeq" id="WP_272719970.1">
    <property type="nucleotide sequence ID" value="NZ_JAQPYS010000043.1"/>
</dbReference>
<feature type="chain" id="PRO_5047216329" description="DKNYY family protein" evidence="1">
    <location>
        <begin position="19"/>
        <end position="322"/>
    </location>
</feature>
<gene>
    <name evidence="2" type="ORF">PQG98_06265</name>
</gene>
<proteinExistence type="predicted"/>
<dbReference type="Gene3D" id="2.20.110.10">
    <property type="entry name" value="Histone H3 K4-specific methyltransferase SET7/9 N-terminal domain"/>
    <property type="match status" value="1"/>
</dbReference>
<accession>A0ABT5H5T2</accession>
<keyword evidence="1" id="KW-0732">Signal</keyword>
<dbReference type="EMBL" id="JAQPYS010000043">
    <property type="protein sequence ID" value="MDC7135949.1"/>
    <property type="molecule type" value="Genomic_DNA"/>
</dbReference>
<evidence type="ECO:0000313" key="3">
    <source>
        <dbReference type="Proteomes" id="UP001215398"/>
    </source>
</evidence>
<organism evidence="2 3">
    <name type="scientific">Bacteroides zhangwenhongii</name>
    <dbReference type="NCBI Taxonomy" id="2650157"/>
    <lineage>
        <taxon>Bacteria</taxon>
        <taxon>Pseudomonadati</taxon>
        <taxon>Bacteroidota</taxon>
        <taxon>Bacteroidia</taxon>
        <taxon>Bacteroidales</taxon>
        <taxon>Bacteroidaceae</taxon>
        <taxon>Bacteroides</taxon>
    </lineage>
</organism>
<evidence type="ECO:0000313" key="2">
    <source>
        <dbReference type="EMBL" id="MDC7135949.1"/>
    </source>
</evidence>
<feature type="signal peptide" evidence="1">
    <location>
        <begin position="1"/>
        <end position="18"/>
    </location>
</feature>
<dbReference type="SUPFAM" id="SSF82185">
    <property type="entry name" value="Histone H3 K4-specific methyltransferase SET7/9 N-terminal domain"/>
    <property type="match status" value="1"/>
</dbReference>
<keyword evidence="3" id="KW-1185">Reference proteome</keyword>
<comment type="caution">
    <text evidence="2">The sequence shown here is derived from an EMBL/GenBank/DDBJ whole genome shotgun (WGS) entry which is preliminary data.</text>
</comment>
<name>A0ABT5H5T2_9BACE</name>
<evidence type="ECO:0000256" key="1">
    <source>
        <dbReference type="SAM" id="SignalP"/>
    </source>
</evidence>
<dbReference type="Proteomes" id="UP001215398">
    <property type="component" value="Unassembled WGS sequence"/>
</dbReference>